<evidence type="ECO:0000259" key="2">
    <source>
        <dbReference type="Pfam" id="PF13649"/>
    </source>
</evidence>
<dbReference type="InterPro" id="IPR029063">
    <property type="entry name" value="SAM-dependent_MTases_sf"/>
</dbReference>
<dbReference type="InterPro" id="IPR041698">
    <property type="entry name" value="Methyltransf_25"/>
</dbReference>
<keyword evidence="4" id="KW-1185">Reference proteome</keyword>
<proteinExistence type="predicted"/>
<organism evidence="3 4">
    <name type="scientific">Streptomyces pyxinae</name>
    <dbReference type="NCBI Taxonomy" id="2970734"/>
    <lineage>
        <taxon>Bacteria</taxon>
        <taxon>Bacillati</taxon>
        <taxon>Actinomycetota</taxon>
        <taxon>Actinomycetes</taxon>
        <taxon>Kitasatosporales</taxon>
        <taxon>Streptomycetaceae</taxon>
        <taxon>Streptomyces</taxon>
    </lineage>
</organism>
<keyword evidence="3" id="KW-0808">Transferase</keyword>
<dbReference type="Gene3D" id="3.40.50.150">
    <property type="entry name" value="Vaccinia Virus protein VP39"/>
    <property type="match status" value="1"/>
</dbReference>
<feature type="region of interest" description="Disordered" evidence="1">
    <location>
        <begin position="1"/>
        <end position="35"/>
    </location>
</feature>
<evidence type="ECO:0000313" key="3">
    <source>
        <dbReference type="EMBL" id="MCS0634992.1"/>
    </source>
</evidence>
<sequence>MNPATTNTPGPRTGLIPVIPPGPGPGAQSAPGRVPSRAAPYDAFHTARARTTLVARFYAEAMGADHPAEVCASSSCDWPLLGLMTARLRMSPGALLVDAGCGTGGIGLWLTRALNCRLSGFDLSSVAVTQATRRRTRFGLHSGRAAFHIADLEHPGLTLASAAGIICVDALGRVTDRDAAVHELGRALAPGGRLLLTRAVRSGTAPTWEEQARAAGLMVEHVDERPGEPGMWQRLYRLWITHADRLRAEVGEVPARHMLEEAHRMLPTLSGRRAVLLTLRRPPADPPGSGRAVAGAAGTMSPTGEPDARPAAPERTPL</sequence>
<dbReference type="SUPFAM" id="SSF53335">
    <property type="entry name" value="S-adenosyl-L-methionine-dependent methyltransferases"/>
    <property type="match status" value="1"/>
</dbReference>
<feature type="domain" description="Methyltransferase" evidence="2">
    <location>
        <begin position="97"/>
        <end position="192"/>
    </location>
</feature>
<reference evidence="3" key="1">
    <citation type="submission" date="2022-08" db="EMBL/GenBank/DDBJ databases">
        <authorList>
            <person name="Somphong A."/>
            <person name="Phongsopitanun W."/>
        </authorList>
    </citation>
    <scope>NUCLEOTIDE SEQUENCE</scope>
    <source>
        <strain evidence="3">LP05-1</strain>
    </source>
</reference>
<feature type="region of interest" description="Disordered" evidence="1">
    <location>
        <begin position="280"/>
        <end position="318"/>
    </location>
</feature>
<keyword evidence="3" id="KW-0489">Methyltransferase</keyword>
<gene>
    <name evidence="3" type="ORF">NX801_04825</name>
</gene>
<dbReference type="GO" id="GO:0032259">
    <property type="term" value="P:methylation"/>
    <property type="evidence" value="ECO:0007669"/>
    <property type="project" value="UniProtKB-KW"/>
</dbReference>
<feature type="compositionally biased region" description="Polar residues" evidence="1">
    <location>
        <begin position="1"/>
        <end position="10"/>
    </location>
</feature>
<comment type="caution">
    <text evidence="3">The sequence shown here is derived from an EMBL/GenBank/DDBJ whole genome shotgun (WGS) entry which is preliminary data.</text>
</comment>
<dbReference type="RefSeq" id="WP_258785638.1">
    <property type="nucleotide sequence ID" value="NZ_JANUGQ010000002.1"/>
</dbReference>
<name>A0ABT2CC53_9ACTN</name>
<evidence type="ECO:0000313" key="4">
    <source>
        <dbReference type="Proteomes" id="UP001431313"/>
    </source>
</evidence>
<protein>
    <submittedName>
        <fullName evidence="3">Class I SAM-dependent methyltransferase</fullName>
    </submittedName>
</protein>
<dbReference type="Pfam" id="PF13649">
    <property type="entry name" value="Methyltransf_25"/>
    <property type="match status" value="1"/>
</dbReference>
<evidence type="ECO:0000256" key="1">
    <source>
        <dbReference type="SAM" id="MobiDB-lite"/>
    </source>
</evidence>
<dbReference type="GO" id="GO:0008168">
    <property type="term" value="F:methyltransferase activity"/>
    <property type="evidence" value="ECO:0007669"/>
    <property type="project" value="UniProtKB-KW"/>
</dbReference>
<dbReference type="CDD" id="cd02440">
    <property type="entry name" value="AdoMet_MTases"/>
    <property type="match status" value="1"/>
</dbReference>
<dbReference type="EMBL" id="JANUGQ010000002">
    <property type="protein sequence ID" value="MCS0634992.1"/>
    <property type="molecule type" value="Genomic_DNA"/>
</dbReference>
<accession>A0ABT2CC53</accession>
<dbReference type="Proteomes" id="UP001431313">
    <property type="component" value="Unassembled WGS sequence"/>
</dbReference>